<organism evidence="1 2">
    <name type="scientific">Mameliella alba</name>
    <dbReference type="NCBI Taxonomy" id="561184"/>
    <lineage>
        <taxon>Bacteria</taxon>
        <taxon>Pseudomonadati</taxon>
        <taxon>Pseudomonadota</taxon>
        <taxon>Alphaproteobacteria</taxon>
        <taxon>Rhodobacterales</taxon>
        <taxon>Roseobacteraceae</taxon>
        <taxon>Mameliella</taxon>
    </lineage>
</organism>
<evidence type="ECO:0000313" key="2">
    <source>
        <dbReference type="Proteomes" id="UP000030960"/>
    </source>
</evidence>
<evidence type="ECO:0000313" key="1">
    <source>
        <dbReference type="EMBL" id="KHQ52029.1"/>
    </source>
</evidence>
<accession>A0A225PJM2</accession>
<proteinExistence type="predicted"/>
<name>A0A0B3SNP6_9RHOB</name>
<dbReference type="EMBL" id="JSUQ01000013">
    <property type="protein sequence ID" value="KHQ52029.1"/>
    <property type="molecule type" value="Genomic_DNA"/>
</dbReference>
<gene>
    <name evidence="1" type="ORF">OA50_03437</name>
</gene>
<keyword evidence="2" id="KW-1185">Reference proteome</keyword>
<accession>A0A225Q7P7</accession>
<dbReference type="STRING" id="561184.SAMN05216376_11885"/>
<sequence length="127" mass="14041">MLRPALITCLLASPLVAEEVQILPGYSDFRVPSAQVTDMPMSLVQDLVLGFPGEGEGLPRLDLTAGITDGRLVIEVTEDGLADDSTRALQRRFEFLRADGGWQLVAFGHRQRCWRGNTDDWTDQPCP</sequence>
<accession>A0A0B3SNP6</accession>
<protein>
    <submittedName>
        <fullName evidence="1">Uncharacterized protein</fullName>
    </submittedName>
</protein>
<dbReference type="RefSeq" id="WP_043143862.1">
    <property type="nucleotide sequence ID" value="NZ_AP022337.1"/>
</dbReference>
<reference evidence="1 2" key="1">
    <citation type="submission" date="2014-10" db="EMBL/GenBank/DDBJ databases">
        <title>Genome sequence of Ponticoccus sp. strain UMTAT08 isolated from clonal culture of toxic dinoflagellate Alexandrium tamiyavanichii.</title>
        <authorList>
            <person name="Gan H.Y."/>
            <person name="Muhd D.-D."/>
            <person name="Mohd Noor M.E."/>
            <person name="Yeong Y.S."/>
            <person name="Usup G."/>
        </authorList>
    </citation>
    <scope>NUCLEOTIDE SEQUENCE [LARGE SCALE GENOMIC DNA]</scope>
    <source>
        <strain evidence="1 2">UMTAT08</strain>
    </source>
</reference>
<dbReference type="Proteomes" id="UP000030960">
    <property type="component" value="Unassembled WGS sequence"/>
</dbReference>
<dbReference type="OrthoDB" id="7850073at2"/>
<dbReference type="AlphaFoldDB" id="A0A0B3SNP6"/>
<dbReference type="GeneID" id="66503594"/>
<comment type="caution">
    <text evidence="1">The sequence shown here is derived from an EMBL/GenBank/DDBJ whole genome shotgun (WGS) entry which is preliminary data.</text>
</comment>